<name>A0A2U2BYL7_9BACT</name>
<reference evidence="1 2" key="1">
    <citation type="submission" date="2018-05" db="EMBL/GenBank/DDBJ databases">
        <title>Antimicrobial susceptibility testing and genomic analysis of Arcobacter skirrowii strains and one Arcobacter butzleri isolated from German poultry farms.</title>
        <authorList>
            <person name="Haenel I."/>
            <person name="Hotzel H."/>
            <person name="Tomaso H."/>
            <person name="Busch A."/>
        </authorList>
    </citation>
    <scope>NUCLEOTIDE SEQUENCE [LARGE SCALE GENOMIC DNA]</scope>
    <source>
        <strain evidence="2">v</strain>
    </source>
</reference>
<dbReference type="Proteomes" id="UP000245014">
    <property type="component" value="Unassembled WGS sequence"/>
</dbReference>
<sequence>MKILFSPSETKISGGDKIDFSKNNFIFPELFDKRVEIVKAYNDFLKTASKSDLEKLFGTKKDDVIEKYRVDIFSLPLKKAIQRYEGVAYDYLNYNNLDKNEQNYIDENVLIFSNIFGVIKASDLIPDYKLKQGESFNNLKIEKFYSDNFSKAIDDYLKDEDILDLRAGFYEKFYTIKKPYKTLKFIKDGKVVSHFAKAYRGEILKIIAQNSIKTFEDFMNLELKNLKLEEIKEQKLKTEIVYSIN</sequence>
<gene>
    <name evidence="1" type="ORF">DF188_09595</name>
</gene>
<dbReference type="RefSeq" id="WP_109065515.1">
    <property type="nucleotide sequence ID" value="NZ_QEYG01000008.1"/>
</dbReference>
<dbReference type="EMBL" id="QEYI01000011">
    <property type="protein sequence ID" value="PWE19672.1"/>
    <property type="molecule type" value="Genomic_DNA"/>
</dbReference>
<organism evidence="1 2">
    <name type="scientific">Aliarcobacter skirrowii</name>
    <dbReference type="NCBI Taxonomy" id="28200"/>
    <lineage>
        <taxon>Bacteria</taxon>
        <taxon>Pseudomonadati</taxon>
        <taxon>Campylobacterota</taxon>
        <taxon>Epsilonproteobacteria</taxon>
        <taxon>Campylobacterales</taxon>
        <taxon>Arcobacteraceae</taxon>
        <taxon>Aliarcobacter</taxon>
    </lineage>
</organism>
<accession>A0A2U2BYL7</accession>
<evidence type="ECO:0000313" key="1">
    <source>
        <dbReference type="EMBL" id="PWE19672.1"/>
    </source>
</evidence>
<evidence type="ECO:0000313" key="2">
    <source>
        <dbReference type="Proteomes" id="UP000245014"/>
    </source>
</evidence>
<dbReference type="AlphaFoldDB" id="A0A2U2BYL7"/>
<proteinExistence type="predicted"/>
<dbReference type="PANTHER" id="PTHR30283:SF4">
    <property type="entry name" value="PEROXIDE STRESS RESISTANCE PROTEIN YAAA"/>
    <property type="match status" value="1"/>
</dbReference>
<comment type="caution">
    <text evidence="1">The sequence shown here is derived from an EMBL/GenBank/DDBJ whole genome shotgun (WGS) entry which is preliminary data.</text>
</comment>
<protein>
    <submittedName>
        <fullName evidence="1">Peroxide stress protein YaaA</fullName>
    </submittedName>
</protein>
<dbReference type="PANTHER" id="PTHR30283">
    <property type="entry name" value="PEROXIDE STRESS RESPONSE PROTEIN YAAA"/>
    <property type="match status" value="1"/>
</dbReference>
<dbReference type="InterPro" id="IPR005583">
    <property type="entry name" value="YaaA"/>
</dbReference>
<dbReference type="GO" id="GO:0005829">
    <property type="term" value="C:cytosol"/>
    <property type="evidence" value="ECO:0007669"/>
    <property type="project" value="TreeGrafter"/>
</dbReference>
<dbReference type="Pfam" id="PF03883">
    <property type="entry name" value="H2O2_YaaD"/>
    <property type="match status" value="1"/>
</dbReference>
<dbReference type="GO" id="GO:0033194">
    <property type="term" value="P:response to hydroperoxide"/>
    <property type="evidence" value="ECO:0007669"/>
    <property type="project" value="TreeGrafter"/>
</dbReference>
<dbReference type="STRING" id="28200.GCA_001572935_00443"/>